<protein>
    <submittedName>
        <fullName evidence="2">Uncharacterized protein</fullName>
    </submittedName>
</protein>
<keyword evidence="3" id="KW-1185">Reference proteome</keyword>
<accession>A0ABQ9GJN0</accession>
<sequence length="759" mass="84831">MVFHFRFKLRSHLPRSSPGFPGQDLVLSKRASHDRVRRIRCLWERGRRMWIILWWNSSLFWLFHSFGQVMPGGGGGCGQNAMAQRNINKSICSLECGAICGRRMKYQGLSCMAMVCFPISQSTVANLPIVAVGSCDHNLSMHSASWNRTCPLSDTLGSIQLPERAYIRQKAKSKYRNRKRLERASQNQSSDTHKTPYYRMKRCRERKINIKASERVNVDAGPKIALFLRPKMKVVSNLRLLYRQFVIHVGVSGRCVGVVERIRTSLLEEPGSIPSVVAPGFSQMGIVPDDATGRRPLLGYLPLPRPCISAPLHTRLTSPSSALKTSLIRTAGNFSTPLSKNLTQFRLHSSKRQVEIHESYRVGKSISKAIPRVTHKTPYDRVKRCRERKINTKAPERVNVDVFTQNKRPCPQHSHAPRQVEQEWLVLTACLPLEDSCTWSSLSRSPRTRQLAPSSGATTTTSSSDNLLSLSSTSGSRSTVTTTTITTLAGMKEWQEWEIPEKTQPTSGIVRILSPVRLGGRRVANRSTTLAPFIAKIQHYENTARQFRALRVEAMAHLKRVPPTRPSAHILLQCRRAEGWRRVRNETTLAQGTGHNSRTRARPEALCETDSQLTVSANKVADVLSDAVASGMVNDSRPSLADLMEHHEVSSPICRGIVPTAQLLPRRRTSARRCGLARQLGLSLRRTLRNSTCSTRLLIAHEPPAKAKLLYLRQLQLPLHLGETHGVCGGSSPRDTAHEPSAGKALADYSCKMLNKLLL</sequence>
<evidence type="ECO:0000256" key="1">
    <source>
        <dbReference type="SAM" id="MobiDB-lite"/>
    </source>
</evidence>
<dbReference type="Proteomes" id="UP001159363">
    <property type="component" value="Chromosome 10"/>
</dbReference>
<evidence type="ECO:0000313" key="2">
    <source>
        <dbReference type="EMBL" id="KAJ8872238.1"/>
    </source>
</evidence>
<dbReference type="EMBL" id="JARBHB010000011">
    <property type="protein sequence ID" value="KAJ8872238.1"/>
    <property type="molecule type" value="Genomic_DNA"/>
</dbReference>
<organism evidence="2 3">
    <name type="scientific">Dryococelus australis</name>
    <dbReference type="NCBI Taxonomy" id="614101"/>
    <lineage>
        <taxon>Eukaryota</taxon>
        <taxon>Metazoa</taxon>
        <taxon>Ecdysozoa</taxon>
        <taxon>Arthropoda</taxon>
        <taxon>Hexapoda</taxon>
        <taxon>Insecta</taxon>
        <taxon>Pterygota</taxon>
        <taxon>Neoptera</taxon>
        <taxon>Polyneoptera</taxon>
        <taxon>Phasmatodea</taxon>
        <taxon>Verophasmatodea</taxon>
        <taxon>Anareolatae</taxon>
        <taxon>Phasmatidae</taxon>
        <taxon>Eurycanthinae</taxon>
        <taxon>Dryococelus</taxon>
    </lineage>
</organism>
<comment type="caution">
    <text evidence="2">The sequence shown here is derived from an EMBL/GenBank/DDBJ whole genome shotgun (WGS) entry which is preliminary data.</text>
</comment>
<evidence type="ECO:0000313" key="3">
    <source>
        <dbReference type="Proteomes" id="UP001159363"/>
    </source>
</evidence>
<feature type="compositionally biased region" description="Low complexity" evidence="1">
    <location>
        <begin position="454"/>
        <end position="481"/>
    </location>
</feature>
<feature type="region of interest" description="Disordered" evidence="1">
    <location>
        <begin position="439"/>
        <end position="481"/>
    </location>
</feature>
<gene>
    <name evidence="2" type="ORF">PR048_025840</name>
</gene>
<reference evidence="2 3" key="1">
    <citation type="submission" date="2023-02" db="EMBL/GenBank/DDBJ databases">
        <title>LHISI_Scaffold_Assembly.</title>
        <authorList>
            <person name="Stuart O.P."/>
            <person name="Cleave R."/>
            <person name="Magrath M.J.L."/>
            <person name="Mikheyev A.S."/>
        </authorList>
    </citation>
    <scope>NUCLEOTIDE SEQUENCE [LARGE SCALE GENOMIC DNA]</scope>
    <source>
        <strain evidence="2">Daus_M_001</strain>
        <tissue evidence="2">Leg muscle</tissue>
    </source>
</reference>
<name>A0ABQ9GJN0_9NEOP</name>
<feature type="region of interest" description="Disordered" evidence="1">
    <location>
        <begin position="172"/>
        <end position="197"/>
    </location>
</feature>
<feature type="compositionally biased region" description="Basic residues" evidence="1">
    <location>
        <begin position="172"/>
        <end position="181"/>
    </location>
</feature>
<proteinExistence type="predicted"/>